<dbReference type="InterPro" id="IPR032710">
    <property type="entry name" value="NTF2-like_dom_sf"/>
</dbReference>
<sequence length="102" mass="12174">MWLEETRFDNEYMDKVLDASFFEYGRSGKIYTRDEMMSHLHQTIGAKIPLEDFNVHDISEHVKLVTYISEVGSEKLRANRSSLWVHEKRSWKLRFHQGTPIE</sequence>
<dbReference type="PATRIC" id="fig|45074.5.peg.4168"/>
<comment type="caution">
    <text evidence="2">The sequence shown here is derived from an EMBL/GenBank/DDBJ whole genome shotgun (WGS) entry which is preliminary data.</text>
</comment>
<evidence type="ECO:0000259" key="1">
    <source>
        <dbReference type="Pfam" id="PF14534"/>
    </source>
</evidence>
<dbReference type="InterPro" id="IPR027843">
    <property type="entry name" value="DUF4440"/>
</dbReference>
<accession>A0A0W0Y939</accession>
<dbReference type="OrthoDB" id="121974at2"/>
<dbReference type="AlphaFoldDB" id="A0A0W0Y939"/>
<protein>
    <recommendedName>
        <fullName evidence="1">DUF4440 domain-containing protein</fullName>
    </recommendedName>
</protein>
<dbReference type="Pfam" id="PF14534">
    <property type="entry name" value="DUF4440"/>
    <property type="match status" value="1"/>
</dbReference>
<reference evidence="2 3" key="1">
    <citation type="submission" date="2015-11" db="EMBL/GenBank/DDBJ databases">
        <title>Genomic analysis of 38 Legionella species identifies large and diverse effector repertoires.</title>
        <authorList>
            <person name="Burstein D."/>
            <person name="Amaro F."/>
            <person name="Zusman T."/>
            <person name="Lifshitz Z."/>
            <person name="Cohen O."/>
            <person name="Gilbert J.A."/>
            <person name="Pupko T."/>
            <person name="Shuman H.A."/>
            <person name="Segal G."/>
        </authorList>
    </citation>
    <scope>NUCLEOTIDE SEQUENCE [LARGE SCALE GENOMIC DNA]</scope>
    <source>
        <strain evidence="2 3">SC-63-C7</strain>
    </source>
</reference>
<gene>
    <name evidence="2" type="ORF">Lsan_3883</name>
</gene>
<evidence type="ECO:0000313" key="2">
    <source>
        <dbReference type="EMBL" id="KTD53473.1"/>
    </source>
</evidence>
<keyword evidence="3" id="KW-1185">Reference proteome</keyword>
<dbReference type="STRING" id="45074.Lsan_3883"/>
<name>A0A0W0Y939_9GAMM</name>
<feature type="domain" description="DUF4440" evidence="1">
    <location>
        <begin position="7"/>
        <end position="93"/>
    </location>
</feature>
<organism evidence="2 3">
    <name type="scientific">Legionella santicrucis</name>
    <dbReference type="NCBI Taxonomy" id="45074"/>
    <lineage>
        <taxon>Bacteria</taxon>
        <taxon>Pseudomonadati</taxon>
        <taxon>Pseudomonadota</taxon>
        <taxon>Gammaproteobacteria</taxon>
        <taxon>Legionellales</taxon>
        <taxon>Legionellaceae</taxon>
        <taxon>Legionella</taxon>
    </lineage>
</organism>
<dbReference type="Proteomes" id="UP000054703">
    <property type="component" value="Unassembled WGS sequence"/>
</dbReference>
<dbReference type="Gene3D" id="3.10.450.50">
    <property type="match status" value="1"/>
</dbReference>
<proteinExistence type="predicted"/>
<dbReference type="SUPFAM" id="SSF54427">
    <property type="entry name" value="NTF2-like"/>
    <property type="match status" value="1"/>
</dbReference>
<dbReference type="EMBL" id="LNYU01000091">
    <property type="protein sequence ID" value="KTD53473.1"/>
    <property type="molecule type" value="Genomic_DNA"/>
</dbReference>
<evidence type="ECO:0000313" key="3">
    <source>
        <dbReference type="Proteomes" id="UP000054703"/>
    </source>
</evidence>